<keyword evidence="3" id="KW-1185">Reference proteome</keyword>
<evidence type="ECO:0000313" key="2">
    <source>
        <dbReference type="EMBL" id="WMT02941.1"/>
    </source>
</evidence>
<proteinExistence type="predicted"/>
<accession>A0ABY9P7S2</accession>
<feature type="chain" id="PRO_5045937694" description="Secreted protein" evidence="1">
    <location>
        <begin position="23"/>
        <end position="94"/>
    </location>
</feature>
<reference evidence="2 3" key="1">
    <citation type="submission" date="2023-08" db="EMBL/GenBank/DDBJ databases">
        <title>The whole genome sequence of Lysobacter yananisis.</title>
        <authorList>
            <person name="Sun H."/>
        </authorList>
    </citation>
    <scope>NUCLEOTIDE SEQUENCE [LARGE SCALE GENOMIC DNA]</scope>
    <source>
        <strain evidence="2 3">SNNU513</strain>
    </source>
</reference>
<evidence type="ECO:0008006" key="4">
    <source>
        <dbReference type="Google" id="ProtNLM"/>
    </source>
</evidence>
<feature type="signal peptide" evidence="1">
    <location>
        <begin position="1"/>
        <end position="22"/>
    </location>
</feature>
<sequence length="94" mass="10183">MFRTTARVLAVASLLVTAAAHAADGRVCTSDPSTGQELMKTFDAATAFTCEGMDGKHRISGLYKQGWTVAHVLPASRSDDGPIRTYWVLVIEKR</sequence>
<evidence type="ECO:0000313" key="3">
    <source>
        <dbReference type="Proteomes" id="UP001229313"/>
    </source>
</evidence>
<organism evidence="2 3">
    <name type="scientific">Lysobacter yananisis</name>
    <dbReference type="NCBI Taxonomy" id="1003114"/>
    <lineage>
        <taxon>Bacteria</taxon>
        <taxon>Pseudomonadati</taxon>
        <taxon>Pseudomonadota</taxon>
        <taxon>Gammaproteobacteria</taxon>
        <taxon>Lysobacterales</taxon>
        <taxon>Lysobacteraceae</taxon>
        <taxon>Lysobacter</taxon>
    </lineage>
</organism>
<name>A0ABY9P7S2_9GAMM</name>
<keyword evidence="1" id="KW-0732">Signal</keyword>
<dbReference type="Proteomes" id="UP001229313">
    <property type="component" value="Chromosome"/>
</dbReference>
<evidence type="ECO:0000256" key="1">
    <source>
        <dbReference type="SAM" id="SignalP"/>
    </source>
</evidence>
<dbReference type="EMBL" id="CP133568">
    <property type="protein sequence ID" value="WMT02941.1"/>
    <property type="molecule type" value="Genomic_DNA"/>
</dbReference>
<protein>
    <recommendedName>
        <fullName evidence="4">Secreted protein</fullName>
    </recommendedName>
</protein>
<dbReference type="RefSeq" id="WP_309151838.1">
    <property type="nucleotide sequence ID" value="NZ_CP133568.1"/>
</dbReference>
<gene>
    <name evidence="2" type="ORF">RDV84_23755</name>
</gene>